<proteinExistence type="predicted"/>
<accession>A0A4S3PUF0</accession>
<dbReference type="EMBL" id="SLUB01000012">
    <property type="protein sequence ID" value="THE12986.1"/>
    <property type="molecule type" value="Genomic_DNA"/>
</dbReference>
<dbReference type="OrthoDB" id="2874298at2"/>
<organism evidence="2 3">
    <name type="scientific">Bacillus timonensis</name>
    <dbReference type="NCBI Taxonomy" id="1033734"/>
    <lineage>
        <taxon>Bacteria</taxon>
        <taxon>Bacillati</taxon>
        <taxon>Bacillota</taxon>
        <taxon>Bacilli</taxon>
        <taxon>Bacillales</taxon>
        <taxon>Bacillaceae</taxon>
        <taxon>Bacillus</taxon>
    </lineage>
</organism>
<reference evidence="2 3" key="1">
    <citation type="journal article" date="2019" name="Indoor Air">
        <title>Impacts of indoor surface finishes on bacterial viability.</title>
        <authorList>
            <person name="Hu J."/>
            <person name="Maamar S.B."/>
            <person name="Glawe A.J."/>
            <person name="Gottel N."/>
            <person name="Gilbert J.A."/>
            <person name="Hartmann E.M."/>
        </authorList>
    </citation>
    <scope>NUCLEOTIDE SEQUENCE [LARGE SCALE GENOMIC DNA]</scope>
    <source>
        <strain evidence="2 3">AF060A6</strain>
    </source>
</reference>
<sequence>MWYYWFTLIFCLAIVLMAIVIIPWIIIALGLETFRERIKKPRKPKSEKGKPFENVKWVAKLIGALLVFALVATFLGYMSVPYLHDFPHVIQREYSSEEGYIDDVYNQGKSWDNEVEINGELFYSTKIKEKHEGRYMTFEYLPNTKLIVSYKLGE</sequence>
<protein>
    <submittedName>
        <fullName evidence="2">Uncharacterized protein</fullName>
    </submittedName>
</protein>
<evidence type="ECO:0000313" key="2">
    <source>
        <dbReference type="EMBL" id="THE12986.1"/>
    </source>
</evidence>
<keyword evidence="1" id="KW-0472">Membrane</keyword>
<evidence type="ECO:0000313" key="3">
    <source>
        <dbReference type="Proteomes" id="UP000306477"/>
    </source>
</evidence>
<dbReference type="AlphaFoldDB" id="A0A4S3PUF0"/>
<dbReference type="Proteomes" id="UP000306477">
    <property type="component" value="Unassembled WGS sequence"/>
</dbReference>
<keyword evidence="1" id="KW-0812">Transmembrane</keyword>
<evidence type="ECO:0000256" key="1">
    <source>
        <dbReference type="SAM" id="Phobius"/>
    </source>
</evidence>
<keyword evidence="3" id="KW-1185">Reference proteome</keyword>
<dbReference type="RefSeq" id="WP_136379262.1">
    <property type="nucleotide sequence ID" value="NZ_SLUB01000012.1"/>
</dbReference>
<feature type="transmembrane region" description="Helical" evidence="1">
    <location>
        <begin position="6"/>
        <end position="34"/>
    </location>
</feature>
<feature type="transmembrane region" description="Helical" evidence="1">
    <location>
        <begin position="55"/>
        <end position="77"/>
    </location>
</feature>
<comment type="caution">
    <text evidence="2">The sequence shown here is derived from an EMBL/GenBank/DDBJ whole genome shotgun (WGS) entry which is preliminary data.</text>
</comment>
<keyword evidence="1" id="KW-1133">Transmembrane helix</keyword>
<name>A0A4S3PUF0_9BACI</name>
<gene>
    <name evidence="2" type="ORF">E1I69_08920</name>
</gene>